<feature type="compositionally biased region" description="Polar residues" evidence="7">
    <location>
        <begin position="38"/>
        <end position="58"/>
    </location>
</feature>
<dbReference type="Gene3D" id="3.30.70.100">
    <property type="match status" value="1"/>
</dbReference>
<evidence type="ECO:0000256" key="4">
    <source>
        <dbReference type="ARBA" id="ARBA00022989"/>
    </source>
</evidence>
<organism evidence="10 11">
    <name type="scientific">Novosphingobium album</name>
    <name type="common">ex Hu et al. 2023</name>
    <dbReference type="NCBI Taxonomy" id="2930093"/>
    <lineage>
        <taxon>Bacteria</taxon>
        <taxon>Pseudomonadati</taxon>
        <taxon>Pseudomonadota</taxon>
        <taxon>Alphaproteobacteria</taxon>
        <taxon>Sphingomonadales</taxon>
        <taxon>Sphingomonadaceae</taxon>
        <taxon>Novosphingobium</taxon>
    </lineage>
</organism>
<dbReference type="InterPro" id="IPR010920">
    <property type="entry name" value="LSM_dom_sf"/>
</dbReference>
<comment type="caution">
    <text evidence="6">Lacks conserved residue(s) required for the propagation of feature annotation.</text>
</comment>
<keyword evidence="6" id="KW-0997">Cell inner membrane</keyword>
<keyword evidence="11" id="KW-1185">Reference proteome</keyword>
<dbReference type="InterPro" id="IPR045275">
    <property type="entry name" value="MscS_archaea/bacteria_type"/>
</dbReference>
<feature type="transmembrane region" description="Helical" evidence="6">
    <location>
        <begin position="188"/>
        <end position="208"/>
    </location>
</feature>
<dbReference type="PANTHER" id="PTHR30221">
    <property type="entry name" value="SMALL-CONDUCTANCE MECHANOSENSITIVE CHANNEL"/>
    <property type="match status" value="1"/>
</dbReference>
<dbReference type="InterPro" id="IPR023408">
    <property type="entry name" value="MscS_beta-dom_sf"/>
</dbReference>
<keyword evidence="3 6" id="KW-0812">Transmembrane</keyword>
<keyword evidence="2" id="KW-1003">Cell membrane</keyword>
<comment type="subcellular location">
    <subcellularLocation>
        <location evidence="6">Cell inner membrane</location>
        <topology evidence="6">Multi-pass membrane protein</topology>
    </subcellularLocation>
    <subcellularLocation>
        <location evidence="1">Cell membrane</location>
        <topology evidence="1">Multi-pass membrane protein</topology>
    </subcellularLocation>
</comment>
<evidence type="ECO:0000256" key="3">
    <source>
        <dbReference type="ARBA" id="ARBA00022692"/>
    </source>
</evidence>
<keyword evidence="5 6" id="KW-0472">Membrane</keyword>
<dbReference type="PROSITE" id="PS51257">
    <property type="entry name" value="PROKAR_LIPOPROTEIN"/>
    <property type="match status" value="1"/>
</dbReference>
<dbReference type="Proteomes" id="UP001162880">
    <property type="component" value="Unassembled WGS sequence"/>
</dbReference>
<protein>
    <recommendedName>
        <fullName evidence="6">Small-conductance mechanosensitive channel</fullName>
    </recommendedName>
</protein>
<gene>
    <name evidence="10" type="ORF">MTR64_00725</name>
</gene>
<evidence type="ECO:0000256" key="7">
    <source>
        <dbReference type="SAM" id="MobiDB-lite"/>
    </source>
</evidence>
<dbReference type="Pfam" id="PF04972">
    <property type="entry name" value="BON"/>
    <property type="match status" value="1"/>
</dbReference>
<evidence type="ECO:0000313" key="11">
    <source>
        <dbReference type="Proteomes" id="UP001162880"/>
    </source>
</evidence>
<feature type="chain" id="PRO_5046155510" description="Small-conductance mechanosensitive channel" evidence="8">
    <location>
        <begin position="29"/>
        <end position="470"/>
    </location>
</feature>
<evidence type="ECO:0000313" key="10">
    <source>
        <dbReference type="EMBL" id="MCJ2177076.1"/>
    </source>
</evidence>
<keyword evidence="6" id="KW-0813">Transport</keyword>
<dbReference type="InterPro" id="IPR007055">
    <property type="entry name" value="BON_dom"/>
</dbReference>
<dbReference type="PANTHER" id="PTHR30221:SF1">
    <property type="entry name" value="SMALL-CONDUCTANCE MECHANOSENSITIVE CHANNEL"/>
    <property type="match status" value="1"/>
</dbReference>
<dbReference type="RefSeq" id="WP_243989793.1">
    <property type="nucleotide sequence ID" value="NZ_JALHLE010000001.1"/>
</dbReference>
<dbReference type="Pfam" id="PF00924">
    <property type="entry name" value="MS_channel_2nd"/>
    <property type="match status" value="1"/>
</dbReference>
<feature type="transmembrane region" description="Helical" evidence="6">
    <location>
        <begin position="148"/>
        <end position="176"/>
    </location>
</feature>
<keyword evidence="8" id="KW-0732">Signal</keyword>
<keyword evidence="6" id="KW-0406">Ion transport</keyword>
<dbReference type="PROSITE" id="PS50914">
    <property type="entry name" value="BON"/>
    <property type="match status" value="1"/>
</dbReference>
<comment type="similarity">
    <text evidence="6">Belongs to the MscS (TC 1.A.23) family.</text>
</comment>
<proteinExistence type="inferred from homology"/>
<evidence type="ECO:0000256" key="8">
    <source>
        <dbReference type="SAM" id="SignalP"/>
    </source>
</evidence>
<feature type="signal peptide" evidence="8">
    <location>
        <begin position="1"/>
        <end position="28"/>
    </location>
</feature>
<feature type="region of interest" description="Disordered" evidence="7">
    <location>
        <begin position="34"/>
        <end position="59"/>
    </location>
</feature>
<comment type="function">
    <text evidence="6">Mechanosensitive channel that participates in the regulation of osmotic pressure changes within the cell, opening in response to stretch forces in the membrane lipid bilayer, without the need for other proteins. Contributes to normal resistance to hypoosmotic shock. Forms an ion channel of 1.0 nanosiemens conductance with a slight preference for anions.</text>
</comment>
<dbReference type="SUPFAM" id="SSF82689">
    <property type="entry name" value="Mechanosensitive channel protein MscS (YggB), C-terminal domain"/>
    <property type="match status" value="1"/>
</dbReference>
<keyword evidence="4 6" id="KW-1133">Transmembrane helix</keyword>
<dbReference type="Gene3D" id="2.30.30.60">
    <property type="match status" value="1"/>
</dbReference>
<dbReference type="InterPro" id="IPR006685">
    <property type="entry name" value="MscS_channel_2nd"/>
</dbReference>
<comment type="subunit">
    <text evidence="6">Homoheptamer.</text>
</comment>
<reference evidence="10" key="1">
    <citation type="submission" date="2022-03" db="EMBL/GenBank/DDBJ databases">
        <title>Identification of a novel bacterium isolated from mangrove sediments.</title>
        <authorList>
            <person name="Pan X."/>
        </authorList>
    </citation>
    <scope>NUCLEOTIDE SEQUENCE</scope>
    <source>
        <strain evidence="10">B2580</strain>
    </source>
</reference>
<dbReference type="SUPFAM" id="SSF50182">
    <property type="entry name" value="Sm-like ribonucleoproteins"/>
    <property type="match status" value="1"/>
</dbReference>
<evidence type="ECO:0000259" key="9">
    <source>
        <dbReference type="PROSITE" id="PS50914"/>
    </source>
</evidence>
<dbReference type="InterPro" id="IPR011066">
    <property type="entry name" value="MscS_channel_C_sf"/>
</dbReference>
<keyword evidence="6" id="KW-0407">Ion channel</keyword>
<accession>A0ABT0AWM9</accession>
<feature type="region of interest" description="Disordered" evidence="7">
    <location>
        <begin position="448"/>
        <end position="470"/>
    </location>
</feature>
<dbReference type="Gene3D" id="1.10.287.1260">
    <property type="match status" value="1"/>
</dbReference>
<comment type="caution">
    <text evidence="10">The sequence shown here is derived from an EMBL/GenBank/DDBJ whole genome shotgun (WGS) entry which is preliminary data.</text>
</comment>
<dbReference type="Gene3D" id="3.30.1340.30">
    <property type="match status" value="1"/>
</dbReference>
<sequence length="470" mass="50580">MDKQAGLIVRTGALLLFVWLACSPALPAATAALPEVSPQPQAETSPAPGQTIGDTSEAGSDERIARRIEGIFAAVPALRNVTVSVRQGVVALDGTVATPDDIGRAEQIASRIVGVVTVENGIERKVSVEDSVQSLGGFSDKLANFVKMLPLIGAALAVALLIALVGYALAASTWLWRRLAPNSFLTELIASAIRFVFVMGGLVIALQMVGAGGLLGAVLGGAGIVGIALGFAMRDTIENYVASIMLSVRQPFRANDWIVIDQYEGRVIRLTSRATILMTLDGNHLRIPNSTVFKAVILNYTRNPQRRFDFELGINADADPTVARHLGVDALEQLGFVLKDPPPSARIEQVGDSNIVIKFLGWIDQTDTDWYKARSRAIPAVKSALESAGFALPEPIYRLRFDQNAPLPLRNVTGETPLAEPKATFAAEEEDEGTQEHVAPDEVIAEMVEKERRQAPEADKDLLDPRRPVE</sequence>
<evidence type="ECO:0000256" key="2">
    <source>
        <dbReference type="ARBA" id="ARBA00022475"/>
    </source>
</evidence>
<feature type="transmembrane region" description="Helical" evidence="6">
    <location>
        <begin position="214"/>
        <end position="233"/>
    </location>
</feature>
<dbReference type="EMBL" id="JALHLE010000001">
    <property type="protein sequence ID" value="MCJ2177076.1"/>
    <property type="molecule type" value="Genomic_DNA"/>
</dbReference>
<evidence type="ECO:0000256" key="1">
    <source>
        <dbReference type="ARBA" id="ARBA00004651"/>
    </source>
</evidence>
<evidence type="ECO:0000256" key="5">
    <source>
        <dbReference type="ARBA" id="ARBA00023136"/>
    </source>
</evidence>
<evidence type="ECO:0000256" key="6">
    <source>
        <dbReference type="RuleBase" id="RU369025"/>
    </source>
</evidence>
<feature type="domain" description="BON" evidence="9">
    <location>
        <begin position="60"/>
        <end position="130"/>
    </location>
</feature>
<name>A0ABT0AWM9_9SPHN</name>